<comment type="similarity">
    <text evidence="1">Belongs to the sulfatase family.</text>
</comment>
<dbReference type="SUPFAM" id="SSF53649">
    <property type="entry name" value="Alkaline phosphatase-like"/>
    <property type="match status" value="1"/>
</dbReference>
<keyword evidence="2" id="KW-0479">Metal-binding</keyword>
<dbReference type="Pfam" id="PF00884">
    <property type="entry name" value="Sulfatase"/>
    <property type="match status" value="1"/>
</dbReference>
<dbReference type="PANTHER" id="PTHR42693:SF27">
    <property type="entry name" value="ARYLSULFATASE B [PRECURSOR]"/>
    <property type="match status" value="1"/>
</dbReference>
<evidence type="ECO:0000256" key="2">
    <source>
        <dbReference type="ARBA" id="ARBA00022723"/>
    </source>
</evidence>
<feature type="domain" description="Sulfatase N-terminal" evidence="5">
    <location>
        <begin position="4"/>
        <end position="320"/>
    </location>
</feature>
<keyword evidence="3" id="KW-0378">Hydrolase</keyword>
<dbReference type="InterPro" id="IPR024607">
    <property type="entry name" value="Sulfatase_CS"/>
</dbReference>
<accession>A0A6J4UJ13</accession>
<dbReference type="InterPro" id="IPR050738">
    <property type="entry name" value="Sulfatase"/>
</dbReference>
<dbReference type="InterPro" id="IPR000917">
    <property type="entry name" value="Sulfatase_N"/>
</dbReference>
<dbReference type="PROSITE" id="PS00149">
    <property type="entry name" value="SULFATASE_2"/>
    <property type="match status" value="1"/>
</dbReference>
<dbReference type="GO" id="GO:0046872">
    <property type="term" value="F:metal ion binding"/>
    <property type="evidence" value="ECO:0007669"/>
    <property type="project" value="UniProtKB-KW"/>
</dbReference>
<evidence type="ECO:0000259" key="5">
    <source>
        <dbReference type="Pfam" id="PF00884"/>
    </source>
</evidence>
<dbReference type="GO" id="GO:0004065">
    <property type="term" value="F:arylsulfatase activity"/>
    <property type="evidence" value="ECO:0007669"/>
    <property type="project" value="TreeGrafter"/>
</dbReference>
<proteinExistence type="inferred from homology"/>
<sequence length="321" mass="35337">MARPNFVLIMTDTQGANVVGAYGHPAVRTPNIDRLADEGIRFDQAFTTAPVCTPARAGLFTGVYAHGAGAWANNLPLGANVHTMGQRFRDAGYHTGYIGKWHLDGYDYFGTGECPDGWDPRYWYDGRNFLEDLSEPERRLWRGGLGSVAALRAHGITAEWTWAGRNSEHAIRFLQEAAARGGTGPDDAPFLLVVSYDEPHEPFTCPPEWAERFAGYRHPLGPAARDDLRDKPAHQREWAAGTHDTGGDYHENPLYFGCNSFVDGEIGRVIAAVDRHAPGETYVIYTSDHGDMLGAHGLTFKGPAMYDEIVRIPLIVRQPGG</sequence>
<gene>
    <name evidence="6" type="ORF">AVDCRST_MAG88-708</name>
</gene>
<evidence type="ECO:0000256" key="1">
    <source>
        <dbReference type="ARBA" id="ARBA00008779"/>
    </source>
</evidence>
<dbReference type="InterPro" id="IPR017850">
    <property type="entry name" value="Alkaline_phosphatase_core_sf"/>
</dbReference>
<dbReference type="AlphaFoldDB" id="A0A6J4UJ13"/>
<evidence type="ECO:0000256" key="3">
    <source>
        <dbReference type="ARBA" id="ARBA00022801"/>
    </source>
</evidence>
<organism evidence="6">
    <name type="scientific">uncultured Thermomicrobiales bacterium</name>
    <dbReference type="NCBI Taxonomy" id="1645740"/>
    <lineage>
        <taxon>Bacteria</taxon>
        <taxon>Pseudomonadati</taxon>
        <taxon>Thermomicrobiota</taxon>
        <taxon>Thermomicrobia</taxon>
        <taxon>Thermomicrobiales</taxon>
        <taxon>environmental samples</taxon>
    </lineage>
</organism>
<name>A0A6J4UJ13_9BACT</name>
<reference evidence="6" key="1">
    <citation type="submission" date="2020-02" db="EMBL/GenBank/DDBJ databases">
        <authorList>
            <person name="Meier V. D."/>
        </authorList>
    </citation>
    <scope>NUCLEOTIDE SEQUENCE</scope>
    <source>
        <strain evidence="6">AVDCRST_MAG88</strain>
    </source>
</reference>
<dbReference type="PANTHER" id="PTHR42693">
    <property type="entry name" value="ARYLSULFATASE FAMILY MEMBER"/>
    <property type="match status" value="1"/>
</dbReference>
<protein>
    <submittedName>
        <fullName evidence="6">Uncharacterized sulfatase YidJ</fullName>
    </submittedName>
</protein>
<keyword evidence="4" id="KW-0106">Calcium</keyword>
<dbReference type="Gene3D" id="3.40.720.10">
    <property type="entry name" value="Alkaline Phosphatase, subunit A"/>
    <property type="match status" value="1"/>
</dbReference>
<feature type="non-terminal residue" evidence="6">
    <location>
        <position position="321"/>
    </location>
</feature>
<dbReference type="PROSITE" id="PS00523">
    <property type="entry name" value="SULFATASE_1"/>
    <property type="match status" value="1"/>
</dbReference>
<evidence type="ECO:0000256" key="4">
    <source>
        <dbReference type="ARBA" id="ARBA00022837"/>
    </source>
</evidence>
<dbReference type="EMBL" id="CADCWM010000253">
    <property type="protein sequence ID" value="CAA9550145.1"/>
    <property type="molecule type" value="Genomic_DNA"/>
</dbReference>
<evidence type="ECO:0000313" key="6">
    <source>
        <dbReference type="EMBL" id="CAA9550145.1"/>
    </source>
</evidence>